<dbReference type="AlphaFoldDB" id="A0A6M7WS71"/>
<keyword evidence="4" id="KW-0411">Iron-sulfur</keyword>
<gene>
    <name evidence="6" type="ORF">EB235_27405</name>
</gene>
<proteinExistence type="predicted"/>
<dbReference type="SUPFAM" id="SSF50022">
    <property type="entry name" value="ISP domain"/>
    <property type="match status" value="1"/>
</dbReference>
<keyword evidence="2" id="KW-0479">Metal-binding</keyword>
<dbReference type="EMBL" id="CP033367">
    <property type="protein sequence ID" value="QKD04755.1"/>
    <property type="molecule type" value="Genomic_DNA"/>
</dbReference>
<evidence type="ECO:0000256" key="4">
    <source>
        <dbReference type="ARBA" id="ARBA00023014"/>
    </source>
</evidence>
<accession>A0A6M7WS71</accession>
<keyword evidence="3" id="KW-0408">Iron</keyword>
<dbReference type="InterPro" id="IPR017941">
    <property type="entry name" value="Rieske_2Fe-2S"/>
</dbReference>
<dbReference type="Pfam" id="PF00355">
    <property type="entry name" value="Rieske"/>
    <property type="match status" value="1"/>
</dbReference>
<feature type="domain" description="Rieske" evidence="5">
    <location>
        <begin position="14"/>
        <end position="124"/>
    </location>
</feature>
<dbReference type="InterPro" id="IPR036922">
    <property type="entry name" value="Rieske_2Fe-2S_sf"/>
</dbReference>
<dbReference type="Proteomes" id="UP000503017">
    <property type="component" value="Chromosome"/>
</dbReference>
<name>A0A6M7WS71_RHILI</name>
<protein>
    <submittedName>
        <fullName evidence="6">Rieske (2Fe-2S) protein</fullName>
    </submittedName>
</protein>
<dbReference type="Gene3D" id="2.102.10.10">
    <property type="entry name" value="Rieske [2Fe-2S] iron-sulphur domain"/>
    <property type="match status" value="1"/>
</dbReference>
<evidence type="ECO:0000259" key="5">
    <source>
        <dbReference type="PROSITE" id="PS51296"/>
    </source>
</evidence>
<keyword evidence="1" id="KW-0001">2Fe-2S</keyword>
<dbReference type="RefSeq" id="WP_051429822.1">
    <property type="nucleotide sequence ID" value="NZ_CP033367.1"/>
</dbReference>
<organism evidence="6 7">
    <name type="scientific">Mesorhizobium loti R88b</name>
    <dbReference type="NCBI Taxonomy" id="935548"/>
    <lineage>
        <taxon>Bacteria</taxon>
        <taxon>Pseudomonadati</taxon>
        <taxon>Pseudomonadota</taxon>
        <taxon>Alphaproteobacteria</taxon>
        <taxon>Hyphomicrobiales</taxon>
        <taxon>Phyllobacteriaceae</taxon>
        <taxon>Mesorhizobium</taxon>
    </lineage>
</organism>
<dbReference type="PROSITE" id="PS51296">
    <property type="entry name" value="RIESKE"/>
    <property type="match status" value="1"/>
</dbReference>
<dbReference type="GO" id="GO:0051537">
    <property type="term" value="F:2 iron, 2 sulfur cluster binding"/>
    <property type="evidence" value="ECO:0007669"/>
    <property type="project" value="UniProtKB-KW"/>
</dbReference>
<dbReference type="PANTHER" id="PTHR21496:SF23">
    <property type="entry name" value="3-PHENYLPROPIONATE_CINNAMIC ACID DIOXYGENASE FERREDOXIN SUBUNIT"/>
    <property type="match status" value="1"/>
</dbReference>
<evidence type="ECO:0000256" key="3">
    <source>
        <dbReference type="ARBA" id="ARBA00023004"/>
    </source>
</evidence>
<evidence type="ECO:0000313" key="7">
    <source>
        <dbReference type="Proteomes" id="UP000503017"/>
    </source>
</evidence>
<evidence type="ECO:0000256" key="1">
    <source>
        <dbReference type="ARBA" id="ARBA00022714"/>
    </source>
</evidence>
<dbReference type="GO" id="GO:0046872">
    <property type="term" value="F:metal ion binding"/>
    <property type="evidence" value="ECO:0007669"/>
    <property type="project" value="UniProtKB-KW"/>
</dbReference>
<dbReference type="PANTHER" id="PTHR21496">
    <property type="entry name" value="FERREDOXIN-RELATED"/>
    <property type="match status" value="1"/>
</dbReference>
<reference evidence="6 7" key="1">
    <citation type="submission" date="2018-10" db="EMBL/GenBank/DDBJ databases">
        <authorList>
            <person name="Perry B.J."/>
            <person name="Sullivan J.T."/>
            <person name="Murphy R.J.T."/>
            <person name="Ramsay J.P."/>
            <person name="Ronson C.W."/>
        </authorList>
    </citation>
    <scope>NUCLEOTIDE SEQUENCE [LARGE SCALE GENOMIC DNA]</scope>
    <source>
        <strain evidence="6 7">R88b</strain>
    </source>
</reference>
<evidence type="ECO:0000313" key="6">
    <source>
        <dbReference type="EMBL" id="QKD04755.1"/>
    </source>
</evidence>
<sequence length="128" mass="14098">MTANAAAVPVRGRTFACKVNEVAVGQPRIVAFGRMSIGIFQLDDGYAALLNICPHRAGRLCEGPVCGTTRPTDRAEFVYERAGEIVRCAWHGWEFEIRSGKCLVDDRLKARTFPVEIVGGDLYLELGR</sequence>
<evidence type="ECO:0000256" key="2">
    <source>
        <dbReference type="ARBA" id="ARBA00022723"/>
    </source>
</evidence>